<evidence type="ECO:0000313" key="3">
    <source>
        <dbReference type="Proteomes" id="UP000647235"/>
    </source>
</evidence>
<feature type="transmembrane region" description="Helical" evidence="1">
    <location>
        <begin position="5"/>
        <end position="24"/>
    </location>
</feature>
<accession>A0ABR7ETC6</accession>
<evidence type="ECO:0000256" key="1">
    <source>
        <dbReference type="SAM" id="Phobius"/>
    </source>
</evidence>
<organism evidence="2 3">
    <name type="scientific">Dorea hominis</name>
    <dbReference type="NCBI Taxonomy" id="2763040"/>
    <lineage>
        <taxon>Bacteria</taxon>
        <taxon>Bacillati</taxon>
        <taxon>Bacillota</taxon>
        <taxon>Clostridia</taxon>
        <taxon>Lachnospirales</taxon>
        <taxon>Lachnospiraceae</taxon>
        <taxon>Dorea</taxon>
    </lineage>
</organism>
<protein>
    <submittedName>
        <fullName evidence="2">Uncharacterized protein</fullName>
    </submittedName>
</protein>
<dbReference type="RefSeq" id="WP_021860407.1">
    <property type="nucleotide sequence ID" value="NZ_JACOOY010000003.1"/>
</dbReference>
<keyword evidence="1" id="KW-1133">Transmembrane helix</keyword>
<evidence type="ECO:0000313" key="2">
    <source>
        <dbReference type="EMBL" id="MBC5664242.1"/>
    </source>
</evidence>
<comment type="caution">
    <text evidence="2">The sequence shown here is derived from an EMBL/GenBank/DDBJ whole genome shotgun (WGS) entry which is preliminary data.</text>
</comment>
<keyword evidence="1" id="KW-0812">Transmembrane</keyword>
<proteinExistence type="predicted"/>
<dbReference type="EMBL" id="JACOOY010000003">
    <property type="protein sequence ID" value="MBC5664242.1"/>
    <property type="molecule type" value="Genomic_DNA"/>
</dbReference>
<keyword evidence="1" id="KW-0472">Membrane</keyword>
<reference evidence="2 3" key="1">
    <citation type="submission" date="2020-08" db="EMBL/GenBank/DDBJ databases">
        <title>Genome public.</title>
        <authorList>
            <person name="Liu C."/>
            <person name="Sun Q."/>
        </authorList>
    </citation>
    <scope>NUCLEOTIDE SEQUENCE [LARGE SCALE GENOMIC DNA]</scope>
    <source>
        <strain evidence="2 3">NSJ-36</strain>
    </source>
</reference>
<sequence>MKKRILMCISTVVVVGIIAIIIVLNGHTTLVRQIDKNLGSSTKWKIISVEKMESDENPIVHDTDLQTVIYKNLIDEIKKTKMKRKRRELGMEIKKPLYTMTVSSDNDYITFTVNNEGEIHLNQTDITYIILNENSKLYDVLKQNFGLKK</sequence>
<gene>
    <name evidence="2" type="ORF">H8S07_02920</name>
</gene>
<name>A0ABR7ETC6_9FIRM</name>
<dbReference type="Proteomes" id="UP000647235">
    <property type="component" value="Unassembled WGS sequence"/>
</dbReference>
<keyword evidence="3" id="KW-1185">Reference proteome</keyword>